<accession>B8CZV2</accession>
<dbReference type="InterPro" id="IPR006102">
    <property type="entry name" value="Ig-like_GH2"/>
</dbReference>
<dbReference type="PRINTS" id="PR00132">
    <property type="entry name" value="GLHYDRLASE2"/>
</dbReference>
<dbReference type="InterPro" id="IPR036156">
    <property type="entry name" value="Beta-gal/glucu_dom_sf"/>
</dbReference>
<organism evidence="7 8">
    <name type="scientific">Halothermothrix orenii (strain H 168 / OCM 544 / DSM 9562)</name>
    <dbReference type="NCBI Taxonomy" id="373903"/>
    <lineage>
        <taxon>Bacteria</taxon>
        <taxon>Bacillati</taxon>
        <taxon>Bacillota</taxon>
        <taxon>Clostridia</taxon>
        <taxon>Halanaerobiales</taxon>
        <taxon>Halothermotrichaceae</taxon>
        <taxon>Halothermothrix</taxon>
    </lineage>
</organism>
<dbReference type="Pfam" id="PF02837">
    <property type="entry name" value="Glyco_hydro_2_N"/>
    <property type="match status" value="1"/>
</dbReference>
<keyword evidence="3" id="KW-0326">Glycosidase</keyword>
<gene>
    <name evidence="7" type="ordered locus">Hore_20590</name>
</gene>
<dbReference type="GO" id="GO:0004553">
    <property type="term" value="F:hydrolase activity, hydrolyzing O-glycosyl compounds"/>
    <property type="evidence" value="ECO:0007669"/>
    <property type="project" value="InterPro"/>
</dbReference>
<dbReference type="HOGENOM" id="CLU_009935_1_0_9"/>
<evidence type="ECO:0000256" key="2">
    <source>
        <dbReference type="ARBA" id="ARBA00022801"/>
    </source>
</evidence>
<dbReference type="SUPFAM" id="SSF51445">
    <property type="entry name" value="(Trans)glycosidases"/>
    <property type="match status" value="1"/>
</dbReference>
<dbReference type="SUPFAM" id="SSF49303">
    <property type="entry name" value="beta-Galactosidase/glucuronidase domain"/>
    <property type="match status" value="1"/>
</dbReference>
<dbReference type="Gene3D" id="2.60.120.260">
    <property type="entry name" value="Galactose-binding domain-like"/>
    <property type="match status" value="1"/>
</dbReference>
<dbReference type="InterPro" id="IPR013783">
    <property type="entry name" value="Ig-like_fold"/>
</dbReference>
<dbReference type="STRING" id="373903.Hore_20590"/>
<dbReference type="SUPFAM" id="SSF49785">
    <property type="entry name" value="Galactose-binding domain-like"/>
    <property type="match status" value="1"/>
</dbReference>
<evidence type="ECO:0000259" key="5">
    <source>
        <dbReference type="Pfam" id="PF02836"/>
    </source>
</evidence>
<name>B8CZV2_HALOH</name>
<dbReference type="Gene3D" id="3.20.20.80">
    <property type="entry name" value="Glycosidases"/>
    <property type="match status" value="1"/>
</dbReference>
<dbReference type="PANTHER" id="PTHR42732:SF2">
    <property type="entry name" value="BETA-MANNOSIDASE"/>
    <property type="match status" value="1"/>
</dbReference>
<evidence type="ECO:0000259" key="4">
    <source>
        <dbReference type="Pfam" id="PF00703"/>
    </source>
</evidence>
<keyword evidence="8" id="KW-1185">Reference proteome</keyword>
<proteinExistence type="inferred from homology"/>
<dbReference type="eggNOG" id="COG3250">
    <property type="taxonomic scope" value="Bacteria"/>
</dbReference>
<dbReference type="InterPro" id="IPR017853">
    <property type="entry name" value="GH"/>
</dbReference>
<dbReference type="InterPro" id="IPR008979">
    <property type="entry name" value="Galactose-bd-like_sf"/>
</dbReference>
<dbReference type="InterPro" id="IPR006101">
    <property type="entry name" value="Glyco_hydro_2"/>
</dbReference>
<comment type="similarity">
    <text evidence="1">Belongs to the glycosyl hydrolase 2 family.</text>
</comment>
<evidence type="ECO:0000256" key="3">
    <source>
        <dbReference type="ARBA" id="ARBA00023295"/>
    </source>
</evidence>
<dbReference type="OrthoDB" id="9762066at2"/>
<dbReference type="GO" id="GO:0005975">
    <property type="term" value="P:carbohydrate metabolic process"/>
    <property type="evidence" value="ECO:0007669"/>
    <property type="project" value="InterPro"/>
</dbReference>
<evidence type="ECO:0000256" key="1">
    <source>
        <dbReference type="ARBA" id="ARBA00007401"/>
    </source>
</evidence>
<reference evidence="7 8" key="1">
    <citation type="journal article" date="2009" name="PLoS ONE">
        <title>Genome analysis of the anaerobic thermohalophilic bacterium Halothermothrix orenii.</title>
        <authorList>
            <person name="Mavromatis K."/>
            <person name="Ivanova N."/>
            <person name="Anderson I."/>
            <person name="Lykidis A."/>
            <person name="Hooper S.D."/>
            <person name="Sun H."/>
            <person name="Kunin V."/>
            <person name="Lapidus A."/>
            <person name="Hugenholtz P."/>
            <person name="Patel B."/>
            <person name="Kyrpides N.C."/>
        </authorList>
    </citation>
    <scope>NUCLEOTIDE SEQUENCE [LARGE SCALE GENOMIC DNA]</scope>
    <source>
        <strain evidence="8">H 168 / OCM 544 / DSM 9562</strain>
    </source>
</reference>
<dbReference type="AlphaFoldDB" id="B8CZV2"/>
<protein>
    <submittedName>
        <fullName evidence="7">Glycoside hydrolase family 2 sugar binding</fullName>
    </submittedName>
</protein>
<sequence>MGCIIKELNGLWNFTTDPEKIGEQNEWYINGFEGESVKVPGAWQTYNKEMVTYTGYAWYSREFNINEAIHEFKRFFLKFEAVDYVSDVWINGKYLGSHEGGYTPFDFEVTEHLKEGDNLIVVRVFDPDDNDEIPHGKQGSWYTRVSGIWQDVLLVGYDKTFIENVLITPDIDNKRAITQVKIKDRDRLVNPRIEFKIDPRVNGNKVEGSKTHTYKYFLDEQELYELEILDLYLWGPESPALYDMTVILKDGNSIIDSYQTYFGMRKIEYKNGMVYLNHKPLYIRGALDQAFWPKTIYRPESEELIKEEILKAKEMGFNLLRKHIKTEDPRYLYWADYLGMLIWEEPANYASWTPQARKRFKKEFTRMVKRDYNHPSIIAWSIYNEEWGLEWKLKENKDMQKWVEGFYEYARELDPTRLICDNSGWAHVKTDINDYHRYFAVPENHKEWQEDLDNYIIKKPGANYVDGYKYNGEPLIVSEFGMWGLPEISKIEEAYEELPEWYRGNSKLFSEDFKIPATLKENYKKYNLNKIFKSYDELCYLTQERQFRGVKSIIEEMRKRSEIAGYVVTELTDIEWETNGFLDYFRNPKFRNNCINHFNGQVILAININKHNFWSGEECSFTPIVINNSDKKIQGVFRWYLEESELKGIFPVKIPAYSNQRLDEIKFNFPGDWTGSRGVKLRVELEEEKEVVTSNYEELTVTNRREIKKTGKSLQVKGLSHEFKNKLKNNGFELKTNNSLVLTDNLTEEVLKEVRNGTRVVFLAENGNRIQDKGYINFTKLPGGESWDRAATFNFINTDIFDGIPLLKISGWELEDIYPDYKVKNLVDLNCTEIISGNFAGWLGDFGATTFVMNWGRGQVLVTTLKLISNYHTHPIASLLLNKLINYFQEHK</sequence>
<dbReference type="Pfam" id="PF02836">
    <property type="entry name" value="Glyco_hydro_2_C"/>
    <property type="match status" value="1"/>
</dbReference>
<dbReference type="Pfam" id="PF00703">
    <property type="entry name" value="Glyco_hydro_2"/>
    <property type="match status" value="1"/>
</dbReference>
<dbReference type="Proteomes" id="UP000000719">
    <property type="component" value="Chromosome"/>
</dbReference>
<dbReference type="Gene3D" id="2.60.40.10">
    <property type="entry name" value="Immunoglobulins"/>
    <property type="match status" value="1"/>
</dbReference>
<feature type="domain" description="Glycosyl hydrolases family 2 sugar binding" evidence="6">
    <location>
        <begin position="5"/>
        <end position="155"/>
    </location>
</feature>
<feature type="domain" description="Glycoside hydrolase family 2 catalytic" evidence="5">
    <location>
        <begin position="268"/>
        <end position="482"/>
    </location>
</feature>
<keyword evidence="2 7" id="KW-0378">Hydrolase</keyword>
<dbReference type="CAZy" id="GH2">
    <property type="family name" value="Glycoside Hydrolase Family 2"/>
</dbReference>
<dbReference type="RefSeq" id="WP_015923773.1">
    <property type="nucleotide sequence ID" value="NC_011899.1"/>
</dbReference>
<feature type="domain" description="Glycoside hydrolase family 2 immunoglobulin-like beta-sandwich" evidence="4">
    <location>
        <begin position="160"/>
        <end position="265"/>
    </location>
</feature>
<dbReference type="KEGG" id="hor:Hore_20590"/>
<dbReference type="InterPro" id="IPR051913">
    <property type="entry name" value="GH2_Domain-Containing"/>
</dbReference>
<dbReference type="InterPro" id="IPR006103">
    <property type="entry name" value="Glyco_hydro_2_cat"/>
</dbReference>
<dbReference type="EMBL" id="CP001098">
    <property type="protein sequence ID" value="ACL70804.1"/>
    <property type="molecule type" value="Genomic_DNA"/>
</dbReference>
<dbReference type="PANTHER" id="PTHR42732">
    <property type="entry name" value="BETA-GALACTOSIDASE"/>
    <property type="match status" value="1"/>
</dbReference>
<evidence type="ECO:0000313" key="7">
    <source>
        <dbReference type="EMBL" id="ACL70804.1"/>
    </source>
</evidence>
<evidence type="ECO:0000313" key="8">
    <source>
        <dbReference type="Proteomes" id="UP000000719"/>
    </source>
</evidence>
<evidence type="ECO:0000259" key="6">
    <source>
        <dbReference type="Pfam" id="PF02837"/>
    </source>
</evidence>
<dbReference type="InterPro" id="IPR006104">
    <property type="entry name" value="Glyco_hydro_2_N"/>
</dbReference>